<comment type="caution">
    <text evidence="2">The sequence shown here is derived from an EMBL/GenBank/DDBJ whole genome shotgun (WGS) entry which is preliminary data.</text>
</comment>
<feature type="region of interest" description="Disordered" evidence="1">
    <location>
        <begin position="419"/>
        <end position="447"/>
    </location>
</feature>
<feature type="compositionally biased region" description="Basic and acidic residues" evidence="1">
    <location>
        <begin position="90"/>
        <end position="100"/>
    </location>
</feature>
<feature type="compositionally biased region" description="Basic and acidic residues" evidence="1">
    <location>
        <begin position="388"/>
        <end position="397"/>
    </location>
</feature>
<feature type="compositionally biased region" description="Basic and acidic residues" evidence="1">
    <location>
        <begin position="235"/>
        <end position="257"/>
    </location>
</feature>
<gene>
    <name evidence="2" type="ORF">LTR91_011139</name>
</gene>
<feature type="region of interest" description="Disordered" evidence="1">
    <location>
        <begin position="473"/>
        <end position="494"/>
    </location>
</feature>
<feature type="region of interest" description="Disordered" evidence="1">
    <location>
        <begin position="372"/>
        <end position="397"/>
    </location>
</feature>
<accession>A0AAN6QS31</accession>
<keyword evidence="3" id="KW-1185">Reference proteome</keyword>
<name>A0AAN6QS31_9PEZI</name>
<proteinExistence type="predicted"/>
<dbReference type="Proteomes" id="UP001175353">
    <property type="component" value="Unassembled WGS sequence"/>
</dbReference>
<dbReference type="AlphaFoldDB" id="A0AAN6QS31"/>
<feature type="region of interest" description="Disordered" evidence="1">
    <location>
        <begin position="74"/>
        <end position="128"/>
    </location>
</feature>
<feature type="compositionally biased region" description="Acidic residues" evidence="1">
    <location>
        <begin position="477"/>
        <end position="486"/>
    </location>
</feature>
<feature type="compositionally biased region" description="Basic and acidic residues" evidence="1">
    <location>
        <begin position="425"/>
        <end position="443"/>
    </location>
</feature>
<organism evidence="2 3">
    <name type="scientific">Friedmanniomyces endolithicus</name>
    <dbReference type="NCBI Taxonomy" id="329885"/>
    <lineage>
        <taxon>Eukaryota</taxon>
        <taxon>Fungi</taxon>
        <taxon>Dikarya</taxon>
        <taxon>Ascomycota</taxon>
        <taxon>Pezizomycotina</taxon>
        <taxon>Dothideomycetes</taxon>
        <taxon>Dothideomycetidae</taxon>
        <taxon>Mycosphaerellales</taxon>
        <taxon>Teratosphaeriaceae</taxon>
        <taxon>Friedmanniomyces</taxon>
    </lineage>
</organism>
<reference evidence="2" key="1">
    <citation type="submission" date="2023-06" db="EMBL/GenBank/DDBJ databases">
        <title>Black Yeasts Isolated from many extreme environments.</title>
        <authorList>
            <person name="Coleine C."/>
            <person name="Stajich J.E."/>
            <person name="Selbmann L."/>
        </authorList>
    </citation>
    <scope>NUCLEOTIDE SEQUENCE</scope>
    <source>
        <strain evidence="2">CCFEE 5200</strain>
    </source>
</reference>
<sequence>MTLHPLPRLIITQLLSPRRVLNHGQAHTSDAAQRQTSSTFELHGLPGAEIGYEVLVIDVGSSLRGQVETAKLELPASHRVRNQRPPARPLADRHPSRDHGAPIVNEPITTVTSSAPPAPSRHKPGGSFEPKIQHSFDGDVKILNSTFECRTEIRKTLGNLQQLLQRLEGQTVQVIADIKLRIAGPEAREHTYAVTIHDSRLDVGAFAKQFLFPKKDPASSGDHANGTNTSLGRRTSRDNGDDDLIEIRPPKKARTEADDGPGSISRNRDTDGMLKEILFSQRHSGPPVPLDFMQQWHAEWVKQGGWLFDSLNKAERLANDHQTVLQSRMASVQDVLGQSMNAASASTMAELASIAKLVHWVEACRKSSADKAQAREEKWRTSSATFHDQSRRDRETAEERLLDEVQKQRVLLERVARASGVEVGDGEKESETTREAEQGEREASLGAQLTAELNAEANRASEMAAEVKAEKLRETISIDDDDEDGGEMSVTALD</sequence>
<evidence type="ECO:0000256" key="1">
    <source>
        <dbReference type="SAM" id="MobiDB-lite"/>
    </source>
</evidence>
<protein>
    <submittedName>
        <fullName evidence="2">Uncharacterized protein</fullName>
    </submittedName>
</protein>
<feature type="region of interest" description="Disordered" evidence="1">
    <location>
        <begin position="214"/>
        <end position="269"/>
    </location>
</feature>
<evidence type="ECO:0000313" key="2">
    <source>
        <dbReference type="EMBL" id="KAK0983774.1"/>
    </source>
</evidence>
<dbReference type="EMBL" id="JAUJLE010000100">
    <property type="protein sequence ID" value="KAK0983774.1"/>
    <property type="molecule type" value="Genomic_DNA"/>
</dbReference>
<evidence type="ECO:0000313" key="3">
    <source>
        <dbReference type="Proteomes" id="UP001175353"/>
    </source>
</evidence>